<accession>A0A4R0NL28</accession>
<feature type="compositionally biased region" description="Basic residues" evidence="1">
    <location>
        <begin position="307"/>
        <end position="316"/>
    </location>
</feature>
<dbReference type="OrthoDB" id="1404627at2"/>
<reference evidence="2 3" key="1">
    <citation type="submission" date="2019-02" db="EMBL/GenBank/DDBJ databases">
        <title>Pedobacter sp. RP-1-14 sp. nov., isolated from Arctic soil.</title>
        <authorList>
            <person name="Dahal R.H."/>
        </authorList>
    </citation>
    <scope>NUCLEOTIDE SEQUENCE [LARGE SCALE GENOMIC DNA]</scope>
    <source>
        <strain evidence="2 3">RP-1-14</strain>
    </source>
</reference>
<gene>
    <name evidence="2" type="ORF">EZ437_12190</name>
</gene>
<feature type="compositionally biased region" description="Basic and acidic residues" evidence="1">
    <location>
        <begin position="317"/>
        <end position="326"/>
    </location>
</feature>
<evidence type="ECO:0000313" key="3">
    <source>
        <dbReference type="Proteomes" id="UP000293347"/>
    </source>
</evidence>
<sequence length="326" mass="37571">MYINITDSKTADNKGSSGQLVNYLEKENKLHLKELPEQWFNHLGQQYEPYQVRTRIDKNIAKLGKDDAKFFLVNISPSQKELKHLEDKFGEQGMSEMFKKYAVKVMDEYARNFNRPGIKTSKDLVWFAKLEHHRYYTHNDKEVKNGTKKRGELKQGDQSHIQVIVSRKDLTNKIKLSPMNSSRGRNVEHSKKIGQFDRVAFKQCGEHLFDKEFGFERGLKETMAYANIQKNGTLEQRIQLDTLSAGVPFNHDPNKLILELVQDVSNGMFESASTMLEVVGSTVGKFLDIMLEPVYTPGKAQTPEQPKRKKKKKKGKSHEQSYGHSM</sequence>
<feature type="region of interest" description="Disordered" evidence="1">
    <location>
        <begin position="297"/>
        <end position="326"/>
    </location>
</feature>
<evidence type="ECO:0000256" key="1">
    <source>
        <dbReference type="SAM" id="MobiDB-lite"/>
    </source>
</evidence>
<dbReference type="AlphaFoldDB" id="A0A4R0NL28"/>
<dbReference type="Pfam" id="PF18976">
    <property type="entry name" value="DUF5712"/>
    <property type="match status" value="1"/>
</dbReference>
<evidence type="ECO:0000313" key="2">
    <source>
        <dbReference type="EMBL" id="TCD01490.1"/>
    </source>
</evidence>
<dbReference type="Proteomes" id="UP000293347">
    <property type="component" value="Unassembled WGS sequence"/>
</dbReference>
<comment type="caution">
    <text evidence="2">The sequence shown here is derived from an EMBL/GenBank/DDBJ whole genome shotgun (WGS) entry which is preliminary data.</text>
</comment>
<name>A0A4R0NL28_9SPHI</name>
<proteinExistence type="predicted"/>
<organism evidence="2 3">
    <name type="scientific">Pedobacter psychroterrae</name>
    <dbReference type="NCBI Taxonomy" id="2530453"/>
    <lineage>
        <taxon>Bacteria</taxon>
        <taxon>Pseudomonadati</taxon>
        <taxon>Bacteroidota</taxon>
        <taxon>Sphingobacteriia</taxon>
        <taxon>Sphingobacteriales</taxon>
        <taxon>Sphingobacteriaceae</taxon>
        <taxon>Pedobacter</taxon>
    </lineage>
</organism>
<protein>
    <submittedName>
        <fullName evidence="2">Molybdopterin-guanine dinucleotide biosynthesis protein MobB</fullName>
    </submittedName>
</protein>
<dbReference type="InterPro" id="IPR043766">
    <property type="entry name" value="BfmA-like"/>
</dbReference>
<keyword evidence="3" id="KW-1185">Reference proteome</keyword>
<dbReference type="RefSeq" id="WP_131596290.1">
    <property type="nucleotide sequence ID" value="NZ_SJSL01000002.1"/>
</dbReference>
<dbReference type="EMBL" id="SJSL01000002">
    <property type="protein sequence ID" value="TCD01490.1"/>
    <property type="molecule type" value="Genomic_DNA"/>
</dbReference>